<evidence type="ECO:0000256" key="2">
    <source>
        <dbReference type="ARBA" id="ARBA00022803"/>
    </source>
</evidence>
<keyword evidence="6" id="KW-1185">Reference proteome</keyword>
<sequence length="361" mass="39029">MGTQTDVQPSPSTLKERGNELFKAGKHKEAVEAYTAALEAGPEDAALYSNRAAARIKLGDAAAALEDAEAAVRLRPDWDKGHYRRGCALEMQGQLEQALRAFDSALKLSPDSRDVSDRVRNLKRRLGQRQRESQQAQQAQQASGRGQAGTGPMPMRMPAGPPAPDAWAHGLSTEQRYEWLCDCYRMRVDDDYAWGGGNLHGLYAPDASGDSVAEDFLVFCKMAVANGVVPPGWDWARFLQVSAGLLPYAFEKSDAKEKWGGENVFAAMMGGRSLRATAEVVLGSSCMHGAEPDTAALEVQERLFDQIDGRLGQLLGSGASAQQKQEAAELLADVGGPAAWRTLLQAVRHSVRDAFASGVHF</sequence>
<feature type="repeat" description="TPR" evidence="3">
    <location>
        <begin position="11"/>
        <end position="44"/>
    </location>
</feature>
<dbReference type="AlphaFoldDB" id="A0AAD5DRI2"/>
<dbReference type="PROSITE" id="PS50005">
    <property type="entry name" value="TPR"/>
    <property type="match status" value="2"/>
</dbReference>
<dbReference type="EMBL" id="JADXDR010000107">
    <property type="protein sequence ID" value="KAI7839144.1"/>
    <property type="molecule type" value="Genomic_DNA"/>
</dbReference>
<comment type="caution">
    <text evidence="5">The sequence shown here is derived from an EMBL/GenBank/DDBJ whole genome shotgun (WGS) entry which is preliminary data.</text>
</comment>
<dbReference type="Proteomes" id="UP001205105">
    <property type="component" value="Unassembled WGS sequence"/>
</dbReference>
<feature type="region of interest" description="Disordered" evidence="4">
    <location>
        <begin position="125"/>
        <end position="168"/>
    </location>
</feature>
<dbReference type="Pfam" id="PF13414">
    <property type="entry name" value="TPR_11"/>
    <property type="match status" value="1"/>
</dbReference>
<dbReference type="PANTHER" id="PTHR22904:SF523">
    <property type="entry name" value="STRESS-INDUCED-PHOSPHOPROTEIN 1"/>
    <property type="match status" value="1"/>
</dbReference>
<organism evidence="5 6">
    <name type="scientific">Chlorella ohadii</name>
    <dbReference type="NCBI Taxonomy" id="2649997"/>
    <lineage>
        <taxon>Eukaryota</taxon>
        <taxon>Viridiplantae</taxon>
        <taxon>Chlorophyta</taxon>
        <taxon>core chlorophytes</taxon>
        <taxon>Trebouxiophyceae</taxon>
        <taxon>Chlorellales</taxon>
        <taxon>Chlorellaceae</taxon>
        <taxon>Chlorella clade</taxon>
        <taxon>Chlorella</taxon>
    </lineage>
</organism>
<dbReference type="Gene3D" id="1.25.40.10">
    <property type="entry name" value="Tetratricopeptide repeat domain"/>
    <property type="match status" value="1"/>
</dbReference>
<gene>
    <name evidence="5" type="ORF">COHA_007147</name>
</gene>
<evidence type="ECO:0000313" key="5">
    <source>
        <dbReference type="EMBL" id="KAI7839144.1"/>
    </source>
</evidence>
<feature type="compositionally biased region" description="Low complexity" evidence="4">
    <location>
        <begin position="133"/>
        <end position="158"/>
    </location>
</feature>
<evidence type="ECO:0000313" key="6">
    <source>
        <dbReference type="Proteomes" id="UP001205105"/>
    </source>
</evidence>
<protein>
    <submittedName>
        <fullName evidence="5">Uncharacterized protein</fullName>
    </submittedName>
</protein>
<feature type="repeat" description="TPR" evidence="3">
    <location>
        <begin position="79"/>
        <end position="112"/>
    </location>
</feature>
<evidence type="ECO:0000256" key="1">
    <source>
        <dbReference type="ARBA" id="ARBA00022737"/>
    </source>
</evidence>
<name>A0AAD5DRI2_9CHLO</name>
<keyword evidence="1" id="KW-0677">Repeat</keyword>
<keyword evidence="2 3" id="KW-0802">TPR repeat</keyword>
<dbReference type="PANTHER" id="PTHR22904">
    <property type="entry name" value="TPR REPEAT CONTAINING PROTEIN"/>
    <property type="match status" value="1"/>
</dbReference>
<proteinExistence type="predicted"/>
<evidence type="ECO:0000256" key="3">
    <source>
        <dbReference type="PROSITE-ProRule" id="PRU00339"/>
    </source>
</evidence>
<dbReference type="Pfam" id="PF07719">
    <property type="entry name" value="TPR_2"/>
    <property type="match status" value="1"/>
</dbReference>
<dbReference type="InterPro" id="IPR013105">
    <property type="entry name" value="TPR_2"/>
</dbReference>
<dbReference type="InterPro" id="IPR011990">
    <property type="entry name" value="TPR-like_helical_dom_sf"/>
</dbReference>
<dbReference type="SUPFAM" id="SSF48452">
    <property type="entry name" value="TPR-like"/>
    <property type="match status" value="1"/>
</dbReference>
<evidence type="ECO:0000256" key="4">
    <source>
        <dbReference type="SAM" id="MobiDB-lite"/>
    </source>
</evidence>
<accession>A0AAD5DRI2</accession>
<reference evidence="5" key="1">
    <citation type="submission" date="2020-11" db="EMBL/GenBank/DDBJ databases">
        <title>Chlorella ohadii genome sequencing and assembly.</title>
        <authorList>
            <person name="Murik O."/>
            <person name="Treves H."/>
            <person name="Kedem I."/>
            <person name="Shotland Y."/>
            <person name="Kaplan A."/>
        </authorList>
    </citation>
    <scope>NUCLEOTIDE SEQUENCE</scope>
    <source>
        <strain evidence="5">1</strain>
    </source>
</reference>
<dbReference type="InterPro" id="IPR019734">
    <property type="entry name" value="TPR_rpt"/>
</dbReference>
<dbReference type="GO" id="GO:0051879">
    <property type="term" value="F:Hsp90 protein binding"/>
    <property type="evidence" value="ECO:0007669"/>
    <property type="project" value="TreeGrafter"/>
</dbReference>
<dbReference type="SMART" id="SM00028">
    <property type="entry name" value="TPR"/>
    <property type="match status" value="3"/>
</dbReference>